<feature type="region of interest" description="Disordered" evidence="1">
    <location>
        <begin position="1"/>
        <end position="22"/>
    </location>
</feature>
<organism evidence="2">
    <name type="scientific">marine metagenome</name>
    <dbReference type="NCBI Taxonomy" id="408172"/>
    <lineage>
        <taxon>unclassified sequences</taxon>
        <taxon>metagenomes</taxon>
        <taxon>ecological metagenomes</taxon>
    </lineage>
</organism>
<sequence length="22" mass="2614">MPNEMLDSQDNVLPHRYPLESQ</sequence>
<feature type="non-terminal residue" evidence="2">
    <location>
        <position position="22"/>
    </location>
</feature>
<name>A0A383CYA6_9ZZZZ</name>
<feature type="compositionally biased region" description="Polar residues" evidence="1">
    <location>
        <begin position="1"/>
        <end position="11"/>
    </location>
</feature>
<dbReference type="AlphaFoldDB" id="A0A383CYA6"/>
<protein>
    <submittedName>
        <fullName evidence="2">Uncharacterized protein</fullName>
    </submittedName>
</protein>
<reference evidence="2" key="1">
    <citation type="submission" date="2018-05" db="EMBL/GenBank/DDBJ databases">
        <authorList>
            <person name="Lanie J.A."/>
            <person name="Ng W.-L."/>
            <person name="Kazmierczak K.M."/>
            <person name="Andrzejewski T.M."/>
            <person name="Davidsen T.M."/>
            <person name="Wayne K.J."/>
            <person name="Tettelin H."/>
            <person name="Glass J.I."/>
            <person name="Rusch D."/>
            <person name="Podicherti R."/>
            <person name="Tsui H.-C.T."/>
            <person name="Winkler M.E."/>
        </authorList>
    </citation>
    <scope>NUCLEOTIDE SEQUENCE</scope>
</reference>
<gene>
    <name evidence="2" type="ORF">METZ01_LOCUS490026</name>
</gene>
<dbReference type="EMBL" id="UINC01212721">
    <property type="protein sequence ID" value="SVE37172.1"/>
    <property type="molecule type" value="Genomic_DNA"/>
</dbReference>
<accession>A0A383CYA6</accession>
<evidence type="ECO:0000256" key="1">
    <source>
        <dbReference type="SAM" id="MobiDB-lite"/>
    </source>
</evidence>
<proteinExistence type="predicted"/>
<evidence type="ECO:0000313" key="2">
    <source>
        <dbReference type="EMBL" id="SVE37172.1"/>
    </source>
</evidence>